<feature type="region of interest" description="Disordered" evidence="2">
    <location>
        <begin position="397"/>
        <end position="418"/>
    </location>
</feature>
<dbReference type="PANTHER" id="PTHR35385:SF2">
    <property type="entry name" value="PROTEIN B, PUTATIVE-RELATED"/>
    <property type="match status" value="1"/>
</dbReference>
<dbReference type="AlphaFoldDB" id="A0AAV0XP09"/>
<evidence type="ECO:0000259" key="3">
    <source>
        <dbReference type="PROSITE" id="PS50966"/>
    </source>
</evidence>
<keyword evidence="1" id="KW-0479">Metal-binding</keyword>
<evidence type="ECO:0000256" key="2">
    <source>
        <dbReference type="SAM" id="MobiDB-lite"/>
    </source>
</evidence>
<dbReference type="PROSITE" id="PS50966">
    <property type="entry name" value="ZF_SWIM"/>
    <property type="match status" value="1"/>
</dbReference>
<proteinExistence type="predicted"/>
<protein>
    <recommendedName>
        <fullName evidence="3">SWIM-type domain-containing protein</fullName>
    </recommendedName>
</protein>
<keyword evidence="1" id="KW-0862">Zinc</keyword>
<reference evidence="4 5" key="1">
    <citation type="submission" date="2023-01" db="EMBL/GenBank/DDBJ databases">
        <authorList>
            <person name="Whitehead M."/>
        </authorList>
    </citation>
    <scope>NUCLEOTIDE SEQUENCE [LARGE SCALE GENOMIC DNA]</scope>
</reference>
<keyword evidence="1" id="KW-0863">Zinc-finger</keyword>
<dbReference type="PANTHER" id="PTHR35385">
    <property type="entry name" value="PROTEIN B, PUTATIVE-RELATED-RELATED"/>
    <property type="match status" value="1"/>
</dbReference>
<keyword evidence="5" id="KW-1185">Reference proteome</keyword>
<evidence type="ECO:0000313" key="4">
    <source>
        <dbReference type="EMBL" id="CAI6370349.1"/>
    </source>
</evidence>
<dbReference type="Proteomes" id="UP001160148">
    <property type="component" value="Unassembled WGS sequence"/>
</dbReference>
<accession>A0AAV0XP09</accession>
<feature type="domain" description="SWIM-type" evidence="3">
    <location>
        <begin position="201"/>
        <end position="234"/>
    </location>
</feature>
<comment type="caution">
    <text evidence="4">The sequence shown here is derived from an EMBL/GenBank/DDBJ whole genome shotgun (WGS) entry which is preliminary data.</text>
</comment>
<sequence length="435" mass="50547">MTDDSSAERQALKAAFPASTLLLCAFHVCQALWRWLWESKHQIEKSERQAKMLKFRTVLFSHDEEEAKRGMDELCNDDHEQFSKHMKSLRCRMNEWAICYRQTYSTYGHNTNNIIESSIRIFKDVVLERCKAFNAAALVDFIFKVLENYHKRRLIKFASYRITKPEIQYNSFCNKANALKVIQIDNTSYEVSSHSNNDIYYTVKVYDVFEHCECAFGQGGKFCKHICAIQLNGFNIENVVNLSMKHRIELGNLALDHTFMEPMDLANDIVSTNNSKEKKTSEENMSTFFNSMLPADARITEHETQNNMENNGYEQHLNLEINVLQNNIDRIKNIAQSNPNSLMLKNIKQFNKQLEKITSLSDLVDFNFNKLRRANLIGTQPTSRSRRKRLITSGAKRIQAGRPSSKEQNFKQRKKQKVRSLGKNLLNNLPHAKSH</sequence>
<dbReference type="GO" id="GO:0008270">
    <property type="term" value="F:zinc ion binding"/>
    <property type="evidence" value="ECO:0007669"/>
    <property type="project" value="UniProtKB-KW"/>
</dbReference>
<gene>
    <name evidence="4" type="ORF">MEUPH1_LOCUS24478</name>
</gene>
<dbReference type="InterPro" id="IPR007527">
    <property type="entry name" value="Znf_SWIM"/>
</dbReference>
<dbReference type="EMBL" id="CARXXK010000339">
    <property type="protein sequence ID" value="CAI6370349.1"/>
    <property type="molecule type" value="Genomic_DNA"/>
</dbReference>
<organism evidence="4 5">
    <name type="scientific">Macrosiphum euphorbiae</name>
    <name type="common">potato aphid</name>
    <dbReference type="NCBI Taxonomy" id="13131"/>
    <lineage>
        <taxon>Eukaryota</taxon>
        <taxon>Metazoa</taxon>
        <taxon>Ecdysozoa</taxon>
        <taxon>Arthropoda</taxon>
        <taxon>Hexapoda</taxon>
        <taxon>Insecta</taxon>
        <taxon>Pterygota</taxon>
        <taxon>Neoptera</taxon>
        <taxon>Paraneoptera</taxon>
        <taxon>Hemiptera</taxon>
        <taxon>Sternorrhyncha</taxon>
        <taxon>Aphidomorpha</taxon>
        <taxon>Aphidoidea</taxon>
        <taxon>Aphididae</taxon>
        <taxon>Macrosiphini</taxon>
        <taxon>Macrosiphum</taxon>
    </lineage>
</organism>
<evidence type="ECO:0000256" key="1">
    <source>
        <dbReference type="PROSITE-ProRule" id="PRU00325"/>
    </source>
</evidence>
<evidence type="ECO:0000313" key="5">
    <source>
        <dbReference type="Proteomes" id="UP001160148"/>
    </source>
</evidence>
<name>A0AAV0XP09_9HEMI</name>